<proteinExistence type="predicted"/>
<protein>
    <submittedName>
        <fullName evidence="1">Uncharacterized protein</fullName>
    </submittedName>
</protein>
<evidence type="ECO:0000313" key="2">
    <source>
        <dbReference type="Proteomes" id="UP000524404"/>
    </source>
</evidence>
<gene>
    <name evidence="1" type="ORF">HNP25_003167</name>
</gene>
<keyword evidence="2" id="KW-1185">Reference proteome</keyword>
<accession>A0A841EQF0</accession>
<name>A0A841EQF0_9BACT</name>
<dbReference type="AlphaFoldDB" id="A0A841EQF0"/>
<dbReference type="EMBL" id="JACHKT010000024">
    <property type="protein sequence ID" value="MBB6004504.1"/>
    <property type="molecule type" value="Genomic_DNA"/>
</dbReference>
<dbReference type="Proteomes" id="UP000524404">
    <property type="component" value="Unassembled WGS sequence"/>
</dbReference>
<sequence length="34" mass="4066">MIEKAFFYQAYHNTFFGNAYKSILIFISISKPQF</sequence>
<reference evidence="1 2" key="1">
    <citation type="submission" date="2020-08" db="EMBL/GenBank/DDBJ databases">
        <title>Functional genomics of gut bacteria from endangered species of beetles.</title>
        <authorList>
            <person name="Carlos-Shanley C."/>
        </authorList>
    </citation>
    <scope>NUCLEOTIDE SEQUENCE [LARGE SCALE GENOMIC DNA]</scope>
    <source>
        <strain evidence="1 2">S00070</strain>
    </source>
</reference>
<evidence type="ECO:0000313" key="1">
    <source>
        <dbReference type="EMBL" id="MBB6004504.1"/>
    </source>
</evidence>
<organism evidence="1 2">
    <name type="scientific">Arcicella rosea</name>
    <dbReference type="NCBI Taxonomy" id="502909"/>
    <lineage>
        <taxon>Bacteria</taxon>
        <taxon>Pseudomonadati</taxon>
        <taxon>Bacteroidota</taxon>
        <taxon>Cytophagia</taxon>
        <taxon>Cytophagales</taxon>
        <taxon>Flectobacillaceae</taxon>
        <taxon>Arcicella</taxon>
    </lineage>
</organism>
<comment type="caution">
    <text evidence="1">The sequence shown here is derived from an EMBL/GenBank/DDBJ whole genome shotgun (WGS) entry which is preliminary data.</text>
</comment>